<dbReference type="RefSeq" id="WP_344609439.1">
    <property type="nucleotide sequence ID" value="NZ_BAAAHE010000052.1"/>
</dbReference>
<dbReference type="PANTHER" id="PTHR24220">
    <property type="entry name" value="IMPORT ATP-BINDING PROTEIN"/>
    <property type="match status" value="1"/>
</dbReference>
<gene>
    <name evidence="5" type="ORF">GCM10009547_47040</name>
</gene>
<dbReference type="Pfam" id="PF00005">
    <property type="entry name" value="ABC_tran"/>
    <property type="match status" value="1"/>
</dbReference>
<dbReference type="GO" id="GO:0005524">
    <property type="term" value="F:ATP binding"/>
    <property type="evidence" value="ECO:0007669"/>
    <property type="project" value="UniProtKB-KW"/>
</dbReference>
<dbReference type="InterPro" id="IPR027417">
    <property type="entry name" value="P-loop_NTPase"/>
</dbReference>
<proteinExistence type="predicted"/>
<dbReference type="PANTHER" id="PTHR24220:SF86">
    <property type="entry name" value="ABC TRANSPORTER ABCH.1"/>
    <property type="match status" value="1"/>
</dbReference>
<comment type="caution">
    <text evidence="5">The sequence shown here is derived from an EMBL/GenBank/DDBJ whole genome shotgun (WGS) entry which is preliminary data.</text>
</comment>
<evidence type="ECO:0000313" key="6">
    <source>
        <dbReference type="Proteomes" id="UP001500957"/>
    </source>
</evidence>
<dbReference type="InterPro" id="IPR003439">
    <property type="entry name" value="ABC_transporter-like_ATP-bd"/>
</dbReference>
<evidence type="ECO:0000256" key="2">
    <source>
        <dbReference type="ARBA" id="ARBA00022741"/>
    </source>
</evidence>
<keyword evidence="6" id="KW-1185">Reference proteome</keyword>
<protein>
    <submittedName>
        <fullName evidence="5">ABC transporter ATP-binding protein</fullName>
    </submittedName>
</protein>
<dbReference type="EMBL" id="BAAAHE010000052">
    <property type="protein sequence ID" value="GAA0637261.1"/>
    <property type="molecule type" value="Genomic_DNA"/>
</dbReference>
<keyword evidence="1" id="KW-0813">Transport</keyword>
<dbReference type="InterPro" id="IPR015854">
    <property type="entry name" value="ABC_transpr_LolD-like"/>
</dbReference>
<evidence type="ECO:0000256" key="1">
    <source>
        <dbReference type="ARBA" id="ARBA00022448"/>
    </source>
</evidence>
<evidence type="ECO:0000259" key="4">
    <source>
        <dbReference type="PROSITE" id="PS50893"/>
    </source>
</evidence>
<dbReference type="Gene3D" id="3.40.50.300">
    <property type="entry name" value="P-loop containing nucleotide triphosphate hydrolases"/>
    <property type="match status" value="1"/>
</dbReference>
<feature type="domain" description="ABC transporter" evidence="4">
    <location>
        <begin position="21"/>
        <end position="246"/>
    </location>
</feature>
<keyword evidence="2" id="KW-0547">Nucleotide-binding</keyword>
<keyword evidence="3 5" id="KW-0067">ATP-binding</keyword>
<evidence type="ECO:0000256" key="3">
    <source>
        <dbReference type="ARBA" id="ARBA00022840"/>
    </source>
</evidence>
<reference evidence="6" key="1">
    <citation type="journal article" date="2019" name="Int. J. Syst. Evol. Microbiol.">
        <title>The Global Catalogue of Microorganisms (GCM) 10K type strain sequencing project: providing services to taxonomists for standard genome sequencing and annotation.</title>
        <authorList>
            <consortium name="The Broad Institute Genomics Platform"/>
            <consortium name="The Broad Institute Genome Sequencing Center for Infectious Disease"/>
            <person name="Wu L."/>
            <person name="Ma J."/>
        </authorList>
    </citation>
    <scope>NUCLEOTIDE SEQUENCE [LARGE SCALE GENOMIC DNA]</scope>
    <source>
        <strain evidence="6">JCM 10671</strain>
    </source>
</reference>
<sequence>MSALLQTDAASAWSDTSAPVLQLTDVRKRYETGALAVDALRGVSLQVNAGEYVAVVGPSGSGKSTLMHILGCLDTPTAGTYHLAGVDVSAMDETALAHVRNARIGFVFQQFHLLPSLPAWRNVELPLLYAGTPRSERRERAMAALERVGLADRVDHKPNELSGGQQQRVAVARALVTEPALILADEPTGNLDSKSTADVLGLLADLHAGGRTIVLITHDAEVAEAAARVVRIADGLVTEDYLNGGAV</sequence>
<evidence type="ECO:0000313" key="5">
    <source>
        <dbReference type="EMBL" id="GAA0637261.1"/>
    </source>
</evidence>
<dbReference type="CDD" id="cd03255">
    <property type="entry name" value="ABC_MJ0796_LolCDE_FtsE"/>
    <property type="match status" value="1"/>
</dbReference>
<dbReference type="InterPro" id="IPR017871">
    <property type="entry name" value="ABC_transporter-like_CS"/>
</dbReference>
<dbReference type="SUPFAM" id="SSF52540">
    <property type="entry name" value="P-loop containing nucleoside triphosphate hydrolases"/>
    <property type="match status" value="1"/>
</dbReference>
<dbReference type="InterPro" id="IPR017911">
    <property type="entry name" value="MacB-like_ATP-bd"/>
</dbReference>
<dbReference type="PROSITE" id="PS50893">
    <property type="entry name" value="ABC_TRANSPORTER_2"/>
    <property type="match status" value="1"/>
</dbReference>
<name>A0ABP3SG35_9ACTN</name>
<dbReference type="PROSITE" id="PS00211">
    <property type="entry name" value="ABC_TRANSPORTER_1"/>
    <property type="match status" value="1"/>
</dbReference>
<accession>A0ABP3SG35</accession>
<dbReference type="InterPro" id="IPR003593">
    <property type="entry name" value="AAA+_ATPase"/>
</dbReference>
<dbReference type="Proteomes" id="UP001500957">
    <property type="component" value="Unassembled WGS sequence"/>
</dbReference>
<organism evidence="5 6">
    <name type="scientific">Sporichthya brevicatena</name>
    <dbReference type="NCBI Taxonomy" id="171442"/>
    <lineage>
        <taxon>Bacteria</taxon>
        <taxon>Bacillati</taxon>
        <taxon>Actinomycetota</taxon>
        <taxon>Actinomycetes</taxon>
        <taxon>Sporichthyales</taxon>
        <taxon>Sporichthyaceae</taxon>
        <taxon>Sporichthya</taxon>
    </lineage>
</organism>
<dbReference type="SMART" id="SM00382">
    <property type="entry name" value="AAA"/>
    <property type="match status" value="1"/>
</dbReference>